<keyword evidence="2" id="KW-1185">Reference proteome</keyword>
<dbReference type="PANTHER" id="PTHR21055:SF3">
    <property type="entry name" value="PROTEIN PHOSPHATASE 1 REGULATORY SUBUNIT 36"/>
    <property type="match status" value="1"/>
</dbReference>
<evidence type="ECO:0000313" key="2">
    <source>
        <dbReference type="Proteomes" id="UP000078200"/>
    </source>
</evidence>
<dbReference type="EnsemblMetazoa" id="GAUT049142-RA">
    <property type="protein sequence ID" value="GAUT049142-PA"/>
    <property type="gene ID" value="GAUT049142"/>
</dbReference>
<protein>
    <recommendedName>
        <fullName evidence="3">Protein phosphatase 1 regulatory subunit 36</fullName>
    </recommendedName>
</protein>
<organism evidence="1 2">
    <name type="scientific">Glossina austeni</name>
    <name type="common">Savannah tsetse fly</name>
    <dbReference type="NCBI Taxonomy" id="7395"/>
    <lineage>
        <taxon>Eukaryota</taxon>
        <taxon>Metazoa</taxon>
        <taxon>Ecdysozoa</taxon>
        <taxon>Arthropoda</taxon>
        <taxon>Hexapoda</taxon>
        <taxon>Insecta</taxon>
        <taxon>Pterygota</taxon>
        <taxon>Neoptera</taxon>
        <taxon>Endopterygota</taxon>
        <taxon>Diptera</taxon>
        <taxon>Brachycera</taxon>
        <taxon>Muscomorpha</taxon>
        <taxon>Hippoboscoidea</taxon>
        <taxon>Glossinidae</taxon>
        <taxon>Glossina</taxon>
    </lineage>
</organism>
<sequence>MIRVNKDFFVPKYVNGRFSWNAEKERIQFDSREKAVKEAEKSEFTITNGYKFASSMNQREESVFRKEFQRPENSYDPDVILIQDIKNLVTFLSPHDVITQDFLVFLNNGAVNLLLRALIIYFENFLKVAEFILIRRDDICGENARAESEESIKIKRVFSEHLSQYRIIIAREYSKIVLCLGDLKPFSHLPPLANASTKRDQEFHELFLAFCIQIVWIAMHRRCFNLIETEINRLFRSEHFQLGRSNIQFTKAEARLLYGKNYRRCNYRAQNSPLIQELMNVEYRNSPILWIGKRKYRGTDLRIMQLELEFIVPSSHLVLVDITRGILGHPKILYNSLLRFDREMARTRNFTEGDDPYRLVRQPYLEWPHLDEEKIRKLSKTYATVFELKAMPRDIWTQATFKKWAHIKRVTKHFEEKNILEELTLKCKNALQDNSHDLSVQEILKNFIARKKKHRKF</sequence>
<dbReference type="PANTHER" id="PTHR21055">
    <property type="entry name" value="PROTEIN PHOSPHATASE 1 REGULATORY SUBUNIT 36"/>
    <property type="match status" value="1"/>
</dbReference>
<dbReference type="InterPro" id="IPR026142">
    <property type="entry name" value="Pro_pase_1_reg_su_36"/>
</dbReference>
<reference evidence="1" key="1">
    <citation type="submission" date="2020-05" db="UniProtKB">
        <authorList>
            <consortium name="EnsemblMetazoa"/>
        </authorList>
    </citation>
    <scope>IDENTIFICATION</scope>
    <source>
        <strain evidence="1">TTRI</strain>
    </source>
</reference>
<dbReference type="Proteomes" id="UP000078200">
    <property type="component" value="Unassembled WGS sequence"/>
</dbReference>
<dbReference type="GO" id="GO:0019902">
    <property type="term" value="F:phosphatase binding"/>
    <property type="evidence" value="ECO:0007669"/>
    <property type="project" value="InterPro"/>
</dbReference>
<dbReference type="VEuPathDB" id="VectorBase:GAUT049142"/>
<dbReference type="Pfam" id="PF14895">
    <property type="entry name" value="PPPI_inhib"/>
    <property type="match status" value="1"/>
</dbReference>
<dbReference type="AlphaFoldDB" id="A0A1A9VVN0"/>
<name>A0A1A9VVN0_GLOAU</name>
<evidence type="ECO:0000313" key="1">
    <source>
        <dbReference type="EnsemblMetazoa" id="GAUT049142-PA"/>
    </source>
</evidence>
<evidence type="ECO:0008006" key="3">
    <source>
        <dbReference type="Google" id="ProtNLM"/>
    </source>
</evidence>
<proteinExistence type="predicted"/>
<accession>A0A1A9VVN0</accession>